<accession>L0L081</accession>
<name>L0L081_METHD</name>
<geneLocation type="plasmid" evidence="1 2">
    <name>pMETHO01</name>
</geneLocation>
<keyword evidence="1" id="KW-0614">Plasmid</keyword>
<protein>
    <submittedName>
        <fullName evidence="1">Uncharacterized protein</fullName>
    </submittedName>
</protein>
<dbReference type="HOGENOM" id="CLU_579540_0_0_2"/>
<dbReference type="KEGG" id="mhz:Metho_2629"/>
<evidence type="ECO:0000313" key="1">
    <source>
        <dbReference type="EMBL" id="AGB50761.1"/>
    </source>
</evidence>
<keyword evidence="2" id="KW-1185">Reference proteome</keyword>
<sequence precursor="true">MFGPRSQYMLVITVGVLTLFALIPILAATTAEYTHTPLQALILTNAHVVPGQETKASYILESAWFAIRHAEHDALESLSYITYEQFHNRLISEANPLDLENIAETTQEWLYNYFWTPNAQLCIGTTDEESFEVMDGAWQQLAVTRNYNITYYYEQNGKLSDLMPIPTTNAYLDDDNSEFDYSYGTYNVPIEVETLNSYYRFAYPYLARNDQLVTVIEDIEKPGGIYETINEPYPLEYEHNYDPDFYGNEVPTKESIIEETAQYIVDAIGDEEYELHEGDPLFDEIAYRLLLVLRADEWDAEYVVTVDECREYYPVDGEVQCETIVTPLGTYTYCWCEYDSTVGYRRFTAAEIRGTCDILLDELSTTSYEMNGETMCNNEHLEPAAITEVTYDDDIELDEFEFTITYGETDSWVYMQWLNHTTASECHLEDVSALTCADIPYPYWFTNLTLNTADLAMDESIYTHAEYYNKW</sequence>
<reference evidence="2" key="1">
    <citation type="submission" date="2012-02" db="EMBL/GenBank/DDBJ databases">
        <title>Complete sequence of plasmid of Methanomethylovorans hollandica DSM 15978.</title>
        <authorList>
            <person name="Lucas S."/>
            <person name="Copeland A."/>
            <person name="Lapidus A."/>
            <person name="Glavina del Rio T."/>
            <person name="Dalin E."/>
            <person name="Tice H."/>
            <person name="Bruce D."/>
            <person name="Goodwin L."/>
            <person name="Pitluck S."/>
            <person name="Peters L."/>
            <person name="Mikhailova N."/>
            <person name="Held B."/>
            <person name="Kyrpides N."/>
            <person name="Mavromatis K."/>
            <person name="Ivanova N."/>
            <person name="Brettin T."/>
            <person name="Detter J.C."/>
            <person name="Han C."/>
            <person name="Larimer F."/>
            <person name="Land M."/>
            <person name="Hauser L."/>
            <person name="Markowitz V."/>
            <person name="Cheng J.-F."/>
            <person name="Hugenholtz P."/>
            <person name="Woyke T."/>
            <person name="Wu D."/>
            <person name="Spring S."/>
            <person name="Schroeder M."/>
            <person name="Brambilla E."/>
            <person name="Klenk H.-P."/>
            <person name="Eisen J.A."/>
        </authorList>
    </citation>
    <scope>NUCLEOTIDE SEQUENCE [LARGE SCALE GENOMIC DNA]</scope>
    <source>
        <strain evidence="2">DSM 15978 / NBRC 107637 / DMS1</strain>
        <plasmid evidence="2">Plasmid pMETHO01</plasmid>
    </source>
</reference>
<organism evidence="1 2">
    <name type="scientific">Methanomethylovorans hollandica (strain DSM 15978 / NBRC 107637 / DMS1)</name>
    <dbReference type="NCBI Taxonomy" id="867904"/>
    <lineage>
        <taxon>Archaea</taxon>
        <taxon>Methanobacteriati</taxon>
        <taxon>Methanobacteriota</taxon>
        <taxon>Stenosarchaea group</taxon>
        <taxon>Methanomicrobia</taxon>
        <taxon>Methanosarcinales</taxon>
        <taxon>Methanosarcinaceae</taxon>
        <taxon>Methanomethylovorans</taxon>
    </lineage>
</organism>
<proteinExistence type="predicted"/>
<evidence type="ECO:0000313" key="2">
    <source>
        <dbReference type="Proteomes" id="UP000010866"/>
    </source>
</evidence>
<dbReference type="Proteomes" id="UP000010866">
    <property type="component" value="Plasmid pMETHO01"/>
</dbReference>
<gene>
    <name evidence="1" type="ordered locus">Metho_2629</name>
</gene>
<dbReference type="AlphaFoldDB" id="L0L081"/>
<dbReference type="EMBL" id="CP003363">
    <property type="protein sequence ID" value="AGB50761.1"/>
    <property type="molecule type" value="Genomic_DNA"/>
</dbReference>